<reference evidence="7" key="1">
    <citation type="journal article" date="2020" name="Stud. Mycol.">
        <title>101 Dothideomycetes genomes: a test case for predicting lifestyles and emergence of pathogens.</title>
        <authorList>
            <person name="Haridas S."/>
            <person name="Albert R."/>
            <person name="Binder M."/>
            <person name="Bloem J."/>
            <person name="Labutti K."/>
            <person name="Salamov A."/>
            <person name="Andreopoulos B."/>
            <person name="Baker S."/>
            <person name="Barry K."/>
            <person name="Bills G."/>
            <person name="Bluhm B."/>
            <person name="Cannon C."/>
            <person name="Castanera R."/>
            <person name="Culley D."/>
            <person name="Daum C."/>
            <person name="Ezra D."/>
            <person name="Gonzalez J."/>
            <person name="Henrissat B."/>
            <person name="Kuo A."/>
            <person name="Liang C."/>
            <person name="Lipzen A."/>
            <person name="Lutzoni F."/>
            <person name="Magnuson J."/>
            <person name="Mondo S."/>
            <person name="Nolan M."/>
            <person name="Ohm R."/>
            <person name="Pangilinan J."/>
            <person name="Park H.-J."/>
            <person name="Ramirez L."/>
            <person name="Alfaro M."/>
            <person name="Sun H."/>
            <person name="Tritt A."/>
            <person name="Yoshinaga Y."/>
            <person name="Zwiers L.-H."/>
            <person name="Turgeon B."/>
            <person name="Goodwin S."/>
            <person name="Spatafora J."/>
            <person name="Crous P."/>
            <person name="Grigoriev I."/>
        </authorList>
    </citation>
    <scope>NUCLEOTIDE SEQUENCE</scope>
    <source>
        <strain evidence="7">CBS 121410</strain>
    </source>
</reference>
<gene>
    <name evidence="7" type="ORF">K490DRAFT_46839</name>
</gene>
<dbReference type="EMBL" id="ML978731">
    <property type="protein sequence ID" value="KAF2085429.1"/>
    <property type="molecule type" value="Genomic_DNA"/>
</dbReference>
<evidence type="ECO:0000313" key="8">
    <source>
        <dbReference type="Proteomes" id="UP000799776"/>
    </source>
</evidence>
<name>A0A9P4HSX5_9PEZI</name>
<evidence type="ECO:0000313" key="7">
    <source>
        <dbReference type="EMBL" id="KAF2085429.1"/>
    </source>
</evidence>
<dbReference type="InterPro" id="IPR051178">
    <property type="entry name" value="TfdA_dioxygenase"/>
</dbReference>
<dbReference type="GO" id="GO:0051213">
    <property type="term" value="F:dioxygenase activity"/>
    <property type="evidence" value="ECO:0007669"/>
    <property type="project" value="UniProtKB-KW"/>
</dbReference>
<feature type="domain" description="TauD/TfdA-like" evidence="6">
    <location>
        <begin position="10"/>
        <end position="292"/>
    </location>
</feature>
<dbReference type="PANTHER" id="PTHR43779:SF3">
    <property type="entry name" value="(3R)-3-[(CARBOXYMETHYL)AMINO]FATTY ACID OXYGENASE_DECARBOXYLASE"/>
    <property type="match status" value="1"/>
</dbReference>
<dbReference type="SUPFAM" id="SSF51197">
    <property type="entry name" value="Clavaminate synthase-like"/>
    <property type="match status" value="1"/>
</dbReference>
<dbReference type="PANTHER" id="PTHR43779">
    <property type="entry name" value="DIOXYGENASE RV0097-RELATED"/>
    <property type="match status" value="1"/>
</dbReference>
<comment type="similarity">
    <text evidence="1">Belongs to the TfdA dioxygenase family.</text>
</comment>
<proteinExistence type="inferred from homology"/>
<dbReference type="InterPro" id="IPR042098">
    <property type="entry name" value="TauD-like_sf"/>
</dbReference>
<evidence type="ECO:0000256" key="4">
    <source>
        <dbReference type="ARBA" id="ARBA00023002"/>
    </source>
</evidence>
<evidence type="ECO:0000256" key="5">
    <source>
        <dbReference type="ARBA" id="ARBA00023004"/>
    </source>
</evidence>
<dbReference type="GO" id="GO:0046872">
    <property type="term" value="F:metal ion binding"/>
    <property type="evidence" value="ECO:0007669"/>
    <property type="project" value="UniProtKB-KW"/>
</dbReference>
<dbReference type="Proteomes" id="UP000799776">
    <property type="component" value="Unassembled WGS sequence"/>
</dbReference>
<dbReference type="Gene3D" id="3.60.130.10">
    <property type="entry name" value="Clavaminate synthase-like"/>
    <property type="match status" value="1"/>
</dbReference>
<keyword evidence="4" id="KW-0560">Oxidoreductase</keyword>
<protein>
    <submittedName>
        <fullName evidence="7">Alpha-ketoglutarate-dependent 2,4-dichlorophenoxyacetate dioxygenase</fullName>
    </submittedName>
</protein>
<evidence type="ECO:0000256" key="2">
    <source>
        <dbReference type="ARBA" id="ARBA00022723"/>
    </source>
</evidence>
<evidence type="ECO:0000256" key="1">
    <source>
        <dbReference type="ARBA" id="ARBA00005896"/>
    </source>
</evidence>
<dbReference type="AlphaFoldDB" id="A0A9P4HSX5"/>
<dbReference type="OrthoDB" id="5818554at2759"/>
<organism evidence="7 8">
    <name type="scientific">Saccharata proteae CBS 121410</name>
    <dbReference type="NCBI Taxonomy" id="1314787"/>
    <lineage>
        <taxon>Eukaryota</taxon>
        <taxon>Fungi</taxon>
        <taxon>Dikarya</taxon>
        <taxon>Ascomycota</taxon>
        <taxon>Pezizomycotina</taxon>
        <taxon>Dothideomycetes</taxon>
        <taxon>Dothideomycetes incertae sedis</taxon>
        <taxon>Botryosphaeriales</taxon>
        <taxon>Saccharataceae</taxon>
        <taxon>Saccharata</taxon>
    </lineage>
</organism>
<evidence type="ECO:0000259" key="6">
    <source>
        <dbReference type="Pfam" id="PF02668"/>
    </source>
</evidence>
<evidence type="ECO:0000256" key="3">
    <source>
        <dbReference type="ARBA" id="ARBA00022964"/>
    </source>
</evidence>
<keyword evidence="3 7" id="KW-0223">Dioxygenase</keyword>
<dbReference type="Pfam" id="PF02668">
    <property type="entry name" value="TauD"/>
    <property type="match status" value="1"/>
</dbReference>
<accession>A0A9P4HSX5</accession>
<keyword evidence="8" id="KW-1185">Reference proteome</keyword>
<keyword evidence="5" id="KW-0408">Iron</keyword>
<comment type="caution">
    <text evidence="7">The sequence shown here is derived from an EMBL/GenBank/DDBJ whole genome shotgun (WGS) entry which is preliminary data.</text>
</comment>
<dbReference type="InterPro" id="IPR003819">
    <property type="entry name" value="TauD/TfdA-like"/>
</dbReference>
<sequence>MPHQEHLSIIKLHPTFGAEIRGVDFAKPLDDVVFAEILDAITKYGVCVFRKTDLDDEHHVQFASRFGDLDDVKPYTAHGKKHRLSTEYLFDVSNLTETGSVAPLTSHRHAMNRGNTLFHVDSSFNACRSSYSLLRAAQLPPSGTGGNTEYADARTAWDDLTDELKKELLARDYVACHSLMHSRKMAAPEMLAHVDPTASPMSRHRLVQRHEPSGRMNLYIASHVHHVESLSEEESQALLEKLYEHAQQPRYVLSIPWENDGDLILWDNTCVMHRATTGGYEGKYVRDMRRATVHDASENAWGLNERSDFRQGYP</sequence>
<keyword evidence="2" id="KW-0479">Metal-binding</keyword>